<evidence type="ECO:0000256" key="1">
    <source>
        <dbReference type="ARBA" id="ARBA00023015"/>
    </source>
</evidence>
<evidence type="ECO:0000256" key="3">
    <source>
        <dbReference type="ARBA" id="ARBA00023163"/>
    </source>
</evidence>
<dbReference type="RefSeq" id="WP_106526382.1">
    <property type="nucleotide sequence ID" value="NZ_PYAW01000001.1"/>
</dbReference>
<dbReference type="InterPro" id="IPR018060">
    <property type="entry name" value="HTH_AraC"/>
</dbReference>
<feature type="domain" description="HTH araC/xylS-type" evidence="4">
    <location>
        <begin position="163"/>
        <end position="262"/>
    </location>
</feature>
<dbReference type="SUPFAM" id="SSF46689">
    <property type="entry name" value="Homeodomain-like"/>
    <property type="match status" value="1"/>
</dbReference>
<dbReference type="EMBL" id="PYAW01000001">
    <property type="protein sequence ID" value="PSL49122.1"/>
    <property type="molecule type" value="Genomic_DNA"/>
</dbReference>
<protein>
    <submittedName>
        <fullName evidence="5">AraC-like DNA-binding protein</fullName>
    </submittedName>
</protein>
<dbReference type="PROSITE" id="PS01124">
    <property type="entry name" value="HTH_ARAC_FAMILY_2"/>
    <property type="match status" value="1"/>
</dbReference>
<evidence type="ECO:0000256" key="2">
    <source>
        <dbReference type="ARBA" id="ARBA00023125"/>
    </source>
</evidence>
<dbReference type="InterPro" id="IPR009057">
    <property type="entry name" value="Homeodomain-like_sf"/>
</dbReference>
<sequence length="262" mass="29635">MPVDILAHIFRNQPSPAVMAMLPSVALLPVVECYYWYTHLHNKKTWAALDGQPALVILLDTATIKFTGNCDMEIRDAFFCNGTLENTYIEKLTAGMRLLIVKFTADGLSHIKPQLPDVLLPIAKLWESSLLPLTDIRKSSQLQQAKILNTFLEQQLLHNTTGNFLLQAATASIRECKGRLTVAQLCTTLKVNYKWLERNFRRAVGVTPKTYINNIRFLHAYFDVQLTAQPLTGIALDNGYYDQNHFIKAYKKFTGTLPSSCK</sequence>
<dbReference type="PANTHER" id="PTHR43280:SF2">
    <property type="entry name" value="HTH-TYPE TRANSCRIPTIONAL REGULATOR EXSA"/>
    <property type="match status" value="1"/>
</dbReference>
<organism evidence="5 6">
    <name type="scientific">Chitinophaga niastensis</name>
    <dbReference type="NCBI Taxonomy" id="536980"/>
    <lineage>
        <taxon>Bacteria</taxon>
        <taxon>Pseudomonadati</taxon>
        <taxon>Bacteroidota</taxon>
        <taxon>Chitinophagia</taxon>
        <taxon>Chitinophagales</taxon>
        <taxon>Chitinophagaceae</taxon>
        <taxon>Chitinophaga</taxon>
    </lineage>
</organism>
<keyword evidence="1" id="KW-0805">Transcription regulation</keyword>
<dbReference type="Proteomes" id="UP000240971">
    <property type="component" value="Unassembled WGS sequence"/>
</dbReference>
<keyword evidence="2 5" id="KW-0238">DNA-binding</keyword>
<dbReference type="OrthoDB" id="655946at2"/>
<name>A0A2P8HSE7_CHINA</name>
<dbReference type="GO" id="GO:0003700">
    <property type="term" value="F:DNA-binding transcription factor activity"/>
    <property type="evidence" value="ECO:0007669"/>
    <property type="project" value="InterPro"/>
</dbReference>
<comment type="caution">
    <text evidence="5">The sequence shown here is derived from an EMBL/GenBank/DDBJ whole genome shotgun (WGS) entry which is preliminary data.</text>
</comment>
<keyword evidence="3" id="KW-0804">Transcription</keyword>
<proteinExistence type="predicted"/>
<accession>A0A2P8HSE7</accession>
<dbReference type="AlphaFoldDB" id="A0A2P8HSE7"/>
<dbReference type="SMART" id="SM00342">
    <property type="entry name" value="HTH_ARAC"/>
    <property type="match status" value="1"/>
</dbReference>
<dbReference type="Gene3D" id="1.10.10.60">
    <property type="entry name" value="Homeodomain-like"/>
    <property type="match status" value="1"/>
</dbReference>
<dbReference type="Pfam" id="PF12833">
    <property type="entry name" value="HTH_18"/>
    <property type="match status" value="1"/>
</dbReference>
<dbReference type="GO" id="GO:0043565">
    <property type="term" value="F:sequence-specific DNA binding"/>
    <property type="evidence" value="ECO:0007669"/>
    <property type="project" value="InterPro"/>
</dbReference>
<evidence type="ECO:0000313" key="6">
    <source>
        <dbReference type="Proteomes" id="UP000240971"/>
    </source>
</evidence>
<evidence type="ECO:0000313" key="5">
    <source>
        <dbReference type="EMBL" id="PSL49122.1"/>
    </source>
</evidence>
<keyword evidence="6" id="KW-1185">Reference proteome</keyword>
<reference evidence="5 6" key="1">
    <citation type="submission" date="2018-03" db="EMBL/GenBank/DDBJ databases">
        <title>Genomic Encyclopedia of Archaeal and Bacterial Type Strains, Phase II (KMG-II): from individual species to whole genera.</title>
        <authorList>
            <person name="Goeker M."/>
        </authorList>
    </citation>
    <scope>NUCLEOTIDE SEQUENCE [LARGE SCALE GENOMIC DNA]</scope>
    <source>
        <strain evidence="5 6">DSM 24859</strain>
    </source>
</reference>
<dbReference type="PANTHER" id="PTHR43280">
    <property type="entry name" value="ARAC-FAMILY TRANSCRIPTIONAL REGULATOR"/>
    <property type="match status" value="1"/>
</dbReference>
<gene>
    <name evidence="5" type="ORF">CLV51_101452</name>
</gene>
<evidence type="ECO:0000259" key="4">
    <source>
        <dbReference type="PROSITE" id="PS01124"/>
    </source>
</evidence>